<sequence>MDSLQVILQHHDLTASSFSMLFVSFNSLGLPSKKLVFYFSFMHWLFPCCFRGFHVNDSFSMPASHLLDFVSAKLIELNVSHTIIYDALSARLIKLCLKFNYNGCFKACLISLKTFWLTQSL</sequence>
<protein>
    <submittedName>
        <fullName evidence="1">Uncharacterized protein</fullName>
    </submittedName>
</protein>
<evidence type="ECO:0000313" key="1">
    <source>
        <dbReference type="EMBL" id="MBW82076.1"/>
    </source>
</evidence>
<proteinExistence type="predicted"/>
<name>A0A2P2ILF6_RHIMU</name>
<reference evidence="1" key="1">
    <citation type="submission" date="2018-02" db="EMBL/GenBank/DDBJ databases">
        <title>Rhizophora mucronata_Transcriptome.</title>
        <authorList>
            <person name="Meera S.P."/>
            <person name="Sreeshan A."/>
            <person name="Augustine A."/>
        </authorList>
    </citation>
    <scope>NUCLEOTIDE SEQUENCE</scope>
    <source>
        <tissue evidence="1">Leaf</tissue>
    </source>
</reference>
<organism evidence="1">
    <name type="scientific">Rhizophora mucronata</name>
    <name type="common">Asiatic mangrove</name>
    <dbReference type="NCBI Taxonomy" id="61149"/>
    <lineage>
        <taxon>Eukaryota</taxon>
        <taxon>Viridiplantae</taxon>
        <taxon>Streptophyta</taxon>
        <taxon>Embryophyta</taxon>
        <taxon>Tracheophyta</taxon>
        <taxon>Spermatophyta</taxon>
        <taxon>Magnoliopsida</taxon>
        <taxon>eudicotyledons</taxon>
        <taxon>Gunneridae</taxon>
        <taxon>Pentapetalae</taxon>
        <taxon>rosids</taxon>
        <taxon>fabids</taxon>
        <taxon>Malpighiales</taxon>
        <taxon>Rhizophoraceae</taxon>
        <taxon>Rhizophora</taxon>
    </lineage>
</organism>
<dbReference type="EMBL" id="GGEC01001593">
    <property type="protein sequence ID" value="MBW82076.1"/>
    <property type="molecule type" value="Transcribed_RNA"/>
</dbReference>
<dbReference type="AlphaFoldDB" id="A0A2P2ILF6"/>
<accession>A0A2P2ILF6</accession>